<dbReference type="PANTHER" id="PTHR37316:SF1">
    <property type="entry name" value="TEICHOIC ACID GLYCEROL-PHOSPHATE PRIMASE"/>
    <property type="match status" value="1"/>
</dbReference>
<comment type="subcellular location">
    <subcellularLocation>
        <location evidence="1">Cell membrane</location>
        <topology evidence="1">Peripheral membrane protein</topology>
    </subcellularLocation>
</comment>
<keyword evidence="5" id="KW-0777">Teichoic acid biosynthesis</keyword>
<evidence type="ECO:0000256" key="1">
    <source>
        <dbReference type="ARBA" id="ARBA00004202"/>
    </source>
</evidence>
<keyword evidence="3" id="KW-1003">Cell membrane</keyword>
<dbReference type="Proteomes" id="UP000808914">
    <property type="component" value="Unassembled WGS sequence"/>
</dbReference>
<dbReference type="InterPro" id="IPR043148">
    <property type="entry name" value="TagF_C"/>
</dbReference>
<protein>
    <submittedName>
        <fullName evidence="8">CDP-glycerol glycerophosphotransferase (TagB/SpsB family)</fullName>
    </submittedName>
</protein>
<sequence length="402" mass="47249">MVREFIIFIYLFVFKILFNAFNWLPLKRKVTFISTFGQNSLSVYEEIKSQKIDCEIVFLCKPSCIQEFKNINGAKTIAFETYHIIDMIKSAYHIATSQYIFVDNYYGFLSAVKFKEGVECVQLWHAAGALKTFGLKDKNILHRSAAAKKRFSNVYQKFNRVVVGSEAMANIFIEAFDLPPDRILRTGVPRTDLFFDQDYKRRVTSDLYSENQALKSKKVILYAPTFRDHELDRFDLKLDLDKMYRELHDEYVLLLRFHPAVKDRAVNFQEKYPGFVYDYSGYPNVNDLLFVTDILISDYSSIPYEFALLNKPMIFFPYDLKEYRSQRGFWEDYEQSVPGPVVYTTDQLVSQIKDHQFDLNEVALFSKKWNVYSNGHSSKNLVKYLFEKESSMGLQKRERGTL</sequence>
<reference evidence="8 9" key="1">
    <citation type="submission" date="2021-01" db="EMBL/GenBank/DDBJ databases">
        <title>Genomic Encyclopedia of Type Strains, Phase IV (KMG-IV): sequencing the most valuable type-strain genomes for metagenomic binning, comparative biology and taxonomic classification.</title>
        <authorList>
            <person name="Goeker M."/>
        </authorList>
    </citation>
    <scope>NUCLEOTIDE SEQUENCE [LARGE SCALE GENOMIC DNA]</scope>
    <source>
        <strain evidence="8 9">DSM 28236</strain>
    </source>
</reference>
<dbReference type="Gene3D" id="3.40.50.11820">
    <property type="match status" value="1"/>
</dbReference>
<organism evidence="8 9">
    <name type="scientific">Scopulibacillus daqui</name>
    <dbReference type="NCBI Taxonomy" id="1469162"/>
    <lineage>
        <taxon>Bacteria</taxon>
        <taxon>Bacillati</taxon>
        <taxon>Bacillota</taxon>
        <taxon>Bacilli</taxon>
        <taxon>Bacillales</taxon>
        <taxon>Sporolactobacillaceae</taxon>
        <taxon>Scopulibacillus</taxon>
    </lineage>
</organism>
<evidence type="ECO:0000256" key="3">
    <source>
        <dbReference type="ARBA" id="ARBA00022475"/>
    </source>
</evidence>
<dbReference type="EMBL" id="JAFBER010000005">
    <property type="protein sequence ID" value="MBM7644925.1"/>
    <property type="molecule type" value="Genomic_DNA"/>
</dbReference>
<evidence type="ECO:0000256" key="6">
    <source>
        <dbReference type="ARBA" id="ARBA00023136"/>
    </source>
</evidence>
<feature type="transmembrane region" description="Helical" evidence="7">
    <location>
        <begin position="6"/>
        <end position="24"/>
    </location>
</feature>
<proteinExistence type="inferred from homology"/>
<evidence type="ECO:0000256" key="7">
    <source>
        <dbReference type="SAM" id="Phobius"/>
    </source>
</evidence>
<gene>
    <name evidence="8" type="ORF">JOD45_001134</name>
</gene>
<evidence type="ECO:0000256" key="5">
    <source>
        <dbReference type="ARBA" id="ARBA00022944"/>
    </source>
</evidence>
<dbReference type="InterPro" id="IPR051612">
    <property type="entry name" value="Teichoic_Acid_Biosynth"/>
</dbReference>
<evidence type="ECO:0000313" key="9">
    <source>
        <dbReference type="Proteomes" id="UP000808914"/>
    </source>
</evidence>
<keyword evidence="6 7" id="KW-0472">Membrane</keyword>
<comment type="similarity">
    <text evidence="2">Belongs to the CDP-glycerol glycerophosphotransferase family.</text>
</comment>
<dbReference type="RefSeq" id="WP_205002876.1">
    <property type="nucleotide sequence ID" value="NZ_JAFBER010000005.1"/>
</dbReference>
<keyword evidence="9" id="KW-1185">Reference proteome</keyword>
<name>A0ABS2PZD3_9BACL</name>
<dbReference type="Pfam" id="PF04464">
    <property type="entry name" value="Glyphos_transf"/>
    <property type="match status" value="1"/>
</dbReference>
<keyword evidence="4" id="KW-0808">Transferase</keyword>
<comment type="caution">
    <text evidence="8">The sequence shown here is derived from an EMBL/GenBank/DDBJ whole genome shotgun (WGS) entry which is preliminary data.</text>
</comment>
<dbReference type="InterPro" id="IPR007554">
    <property type="entry name" value="Glycerophosphate_synth"/>
</dbReference>
<accession>A0ABS2PZD3</accession>
<dbReference type="Gene3D" id="3.40.50.12580">
    <property type="match status" value="1"/>
</dbReference>
<keyword evidence="7" id="KW-1133">Transmembrane helix</keyword>
<dbReference type="SUPFAM" id="SSF53756">
    <property type="entry name" value="UDP-Glycosyltransferase/glycogen phosphorylase"/>
    <property type="match status" value="1"/>
</dbReference>
<dbReference type="InterPro" id="IPR043149">
    <property type="entry name" value="TagF_N"/>
</dbReference>
<evidence type="ECO:0000256" key="2">
    <source>
        <dbReference type="ARBA" id="ARBA00010488"/>
    </source>
</evidence>
<evidence type="ECO:0000313" key="8">
    <source>
        <dbReference type="EMBL" id="MBM7644925.1"/>
    </source>
</evidence>
<keyword evidence="7" id="KW-0812">Transmembrane</keyword>
<evidence type="ECO:0000256" key="4">
    <source>
        <dbReference type="ARBA" id="ARBA00022679"/>
    </source>
</evidence>
<dbReference type="PANTHER" id="PTHR37316">
    <property type="entry name" value="TEICHOIC ACID GLYCEROL-PHOSPHATE PRIMASE"/>
    <property type="match status" value="1"/>
</dbReference>